<evidence type="ECO:0000313" key="2">
    <source>
        <dbReference type="EMBL" id="AWX99501.1"/>
    </source>
</evidence>
<feature type="compositionally biased region" description="Polar residues" evidence="1">
    <location>
        <begin position="136"/>
        <end position="150"/>
    </location>
</feature>
<dbReference type="OrthoDB" id="7015140at2"/>
<dbReference type="InterPro" id="IPR057869">
    <property type="entry name" value="HP1_YO34"/>
</dbReference>
<evidence type="ECO:0000313" key="3">
    <source>
        <dbReference type="Proteomes" id="UP000249898"/>
    </source>
</evidence>
<proteinExistence type="predicted"/>
<evidence type="ECO:0000256" key="1">
    <source>
        <dbReference type="SAM" id="MobiDB-lite"/>
    </source>
</evidence>
<gene>
    <name evidence="2" type="ORF">A8139_05480</name>
</gene>
<sequence>MLALNGQKIKGSELKLSATLSLAGEDLSGSSSMSAQAETGDKPQALAVNMEIKYDNAKDLTDLLNLAKAKTDKGERVTYDVINHTAAAMAIRHVRFQGDISVREDASYELWKISFKLVEQRSVAEITESRQEASKVTDQAATGTTVSDNVAPTAEELSSFEKVMKWTDSQIAGTSGEVQ</sequence>
<accession>A0A2Z4PPR4</accession>
<dbReference type="EMBL" id="CP016181">
    <property type="protein sequence ID" value="AWX99501.1"/>
    <property type="molecule type" value="Genomic_DNA"/>
</dbReference>
<reference evidence="2 3" key="1">
    <citation type="submission" date="2016-06" db="EMBL/GenBank/DDBJ databases">
        <title>The sequenced genome of the ice-adhering bacterium Marinomonas primoryensis, from Antarctica.</title>
        <authorList>
            <person name="Graham L."/>
            <person name="Vance T.D.R."/>
            <person name="Davies P.L."/>
        </authorList>
    </citation>
    <scope>NUCLEOTIDE SEQUENCE [LARGE SCALE GENOMIC DNA]</scope>
    <source>
        <strain evidence="2 3">AceL</strain>
    </source>
</reference>
<dbReference type="AlphaFoldDB" id="A0A2Z4PPR4"/>
<feature type="region of interest" description="Disordered" evidence="1">
    <location>
        <begin position="130"/>
        <end position="151"/>
    </location>
</feature>
<dbReference type="RefSeq" id="WP_112136299.1">
    <property type="nucleotide sequence ID" value="NZ_CP016181.1"/>
</dbReference>
<protein>
    <submittedName>
        <fullName evidence="2">Uncharacterized protein</fullName>
    </submittedName>
</protein>
<dbReference type="Proteomes" id="UP000249898">
    <property type="component" value="Chromosome"/>
</dbReference>
<organism evidence="2 3">
    <name type="scientific">Marinomonas primoryensis</name>
    <dbReference type="NCBI Taxonomy" id="178399"/>
    <lineage>
        <taxon>Bacteria</taxon>
        <taxon>Pseudomonadati</taxon>
        <taxon>Pseudomonadota</taxon>
        <taxon>Gammaproteobacteria</taxon>
        <taxon>Oceanospirillales</taxon>
        <taxon>Oceanospirillaceae</taxon>
        <taxon>Marinomonas</taxon>
    </lineage>
</organism>
<dbReference type="Pfam" id="PF25759">
    <property type="entry name" value="HP1_ORF34"/>
    <property type="match status" value="1"/>
</dbReference>
<name>A0A2Z4PPR4_9GAMM</name>